<evidence type="ECO:0000256" key="1">
    <source>
        <dbReference type="SAM" id="SignalP"/>
    </source>
</evidence>
<dbReference type="EMBL" id="CP001032">
    <property type="protein sequence ID" value="ACB77802.1"/>
    <property type="molecule type" value="Genomic_DNA"/>
</dbReference>
<dbReference type="Proteomes" id="UP000007013">
    <property type="component" value="Chromosome"/>
</dbReference>
<dbReference type="HOGENOM" id="CLU_028527_0_0_0"/>
<evidence type="ECO:0008006" key="4">
    <source>
        <dbReference type="Google" id="ProtNLM"/>
    </source>
</evidence>
<gene>
    <name evidence="2" type="ordered locus">Oter_4531</name>
</gene>
<dbReference type="InterPro" id="IPR010281">
    <property type="entry name" value="DUF885"/>
</dbReference>
<dbReference type="Pfam" id="PF05960">
    <property type="entry name" value="DUF885"/>
    <property type="match status" value="1"/>
</dbReference>
<name>B1ZQQ1_OPITP</name>
<dbReference type="eggNOG" id="COG4805">
    <property type="taxonomic scope" value="Bacteria"/>
</dbReference>
<feature type="chain" id="PRO_5002774850" description="DUF885 domain-containing protein" evidence="1">
    <location>
        <begin position="28"/>
        <end position="582"/>
    </location>
</feature>
<dbReference type="PANTHER" id="PTHR33361">
    <property type="entry name" value="GLR0591 PROTEIN"/>
    <property type="match status" value="1"/>
</dbReference>
<evidence type="ECO:0000313" key="2">
    <source>
        <dbReference type="EMBL" id="ACB77802.1"/>
    </source>
</evidence>
<reference evidence="2 3" key="1">
    <citation type="journal article" date="2011" name="J. Bacteriol.">
        <title>Genome sequence of the verrucomicrobium Opitutus terrae PB90-1, an abundant inhabitant of rice paddy soil ecosystems.</title>
        <authorList>
            <person name="van Passel M.W."/>
            <person name="Kant R."/>
            <person name="Palva A."/>
            <person name="Copeland A."/>
            <person name="Lucas S."/>
            <person name="Lapidus A."/>
            <person name="Glavina del Rio T."/>
            <person name="Pitluck S."/>
            <person name="Goltsman E."/>
            <person name="Clum A."/>
            <person name="Sun H."/>
            <person name="Schmutz J."/>
            <person name="Larimer F.W."/>
            <person name="Land M.L."/>
            <person name="Hauser L."/>
            <person name="Kyrpides N."/>
            <person name="Mikhailova N."/>
            <person name="Richardson P.P."/>
            <person name="Janssen P.H."/>
            <person name="de Vos W.M."/>
            <person name="Smidt H."/>
        </authorList>
    </citation>
    <scope>NUCLEOTIDE SEQUENCE [LARGE SCALE GENOMIC DNA]</scope>
    <source>
        <strain evidence="3">DSM 11246 / JCM 15787 / PB90-1</strain>
    </source>
</reference>
<dbReference type="RefSeq" id="WP_012377316.1">
    <property type="nucleotide sequence ID" value="NC_010571.1"/>
</dbReference>
<dbReference type="OrthoDB" id="9760040at2"/>
<keyword evidence="1" id="KW-0732">Signal</keyword>
<proteinExistence type="predicted"/>
<dbReference type="STRING" id="452637.Oter_4531"/>
<evidence type="ECO:0000313" key="3">
    <source>
        <dbReference type="Proteomes" id="UP000007013"/>
    </source>
</evidence>
<protein>
    <recommendedName>
        <fullName evidence="4">DUF885 domain-containing protein</fullName>
    </recommendedName>
</protein>
<dbReference type="PANTHER" id="PTHR33361:SF15">
    <property type="entry name" value="DUF885 FAMILY LIPOPROTEIN"/>
    <property type="match status" value="1"/>
</dbReference>
<sequence length="582" mass="64498">MTPLSSFQRIRQLTALTTLAVAATAFATPADTAFEKLAGECIEDLLQARPETATQLGDHRFDDRLTDYSPAALAARETSLRKQLAALEQIDAAALTGPNRTDAEILRLELESMLFTLTEEQPHLWNPLSYNDSLATSIYLLTAREFAPAEQRLKSAAKRLEAMPRVIAQIKATLKNPPRVHTETAIQQTAGAIELVRLGLDPLFEQAPAMRAELAPAQEQAIAALNDYKAWLETEVLPNANGDFRLGAERFQKKLRFALGSDMAPDEVVRRAERELETTTDALYATALPLFKKDHATASAAELADRPRVIRAVLDRLAEKHANDETVVARAKEITDAATAFVREKNLVTVPDAPLKVIVLPEFQRGVAIAYCDSPGALEPNGETYFSVSPTPADWTDARRRSFFREYNDYMLHDLAVHEAMPGHYLQLAHSNAFRAPTLVRAVFASGTFIEGWAVYAERVMADAGFGGPEVKMQQLKMRLRAIINAILDNKVHTAGMTEKEALALMMQRGFQEEGEAVGKWRRASQSSTQLSTYFVGAVEHDDLRAAAERKEGAAFDLKRYHDRVLSLGSPGVKYVRRELGW</sequence>
<dbReference type="KEGG" id="ote:Oter_4531"/>
<feature type="signal peptide" evidence="1">
    <location>
        <begin position="1"/>
        <end position="27"/>
    </location>
</feature>
<dbReference type="AlphaFoldDB" id="B1ZQQ1"/>
<keyword evidence="3" id="KW-1185">Reference proteome</keyword>
<accession>B1ZQQ1</accession>
<organism evidence="2 3">
    <name type="scientific">Opitutus terrae (strain DSM 11246 / JCM 15787 / PB90-1)</name>
    <dbReference type="NCBI Taxonomy" id="452637"/>
    <lineage>
        <taxon>Bacteria</taxon>
        <taxon>Pseudomonadati</taxon>
        <taxon>Verrucomicrobiota</taxon>
        <taxon>Opitutia</taxon>
        <taxon>Opitutales</taxon>
        <taxon>Opitutaceae</taxon>
        <taxon>Opitutus</taxon>
    </lineage>
</organism>